<organism evidence="2 3">
    <name type="scientific">Xenorhabdus yunnanensis</name>
    <dbReference type="NCBI Taxonomy" id="3025878"/>
    <lineage>
        <taxon>Bacteria</taxon>
        <taxon>Pseudomonadati</taxon>
        <taxon>Pseudomonadota</taxon>
        <taxon>Gammaproteobacteria</taxon>
        <taxon>Enterobacterales</taxon>
        <taxon>Morganellaceae</taxon>
        <taxon>Xenorhabdus</taxon>
    </lineage>
</organism>
<evidence type="ECO:0000313" key="3">
    <source>
        <dbReference type="Proteomes" id="UP001217178"/>
    </source>
</evidence>
<feature type="chain" id="PRO_5045722155" description="Lipoprotein" evidence="1">
    <location>
        <begin position="19"/>
        <end position="36"/>
    </location>
</feature>
<dbReference type="Proteomes" id="UP001217178">
    <property type="component" value="Unassembled WGS sequence"/>
</dbReference>
<protein>
    <recommendedName>
        <fullName evidence="4">Lipoprotein</fullName>
    </recommendedName>
</protein>
<dbReference type="PROSITE" id="PS51257">
    <property type="entry name" value="PROKAR_LIPOPROTEIN"/>
    <property type="match status" value="1"/>
</dbReference>
<feature type="signal peptide" evidence="1">
    <location>
        <begin position="1"/>
        <end position="18"/>
    </location>
</feature>
<sequence>MPRLKLTLFGLMLPLAVASCGSRPSAPPCLKPLPPA</sequence>
<keyword evidence="3" id="KW-1185">Reference proteome</keyword>
<proteinExistence type="predicted"/>
<keyword evidence="1" id="KW-0732">Signal</keyword>
<evidence type="ECO:0000256" key="1">
    <source>
        <dbReference type="SAM" id="SignalP"/>
    </source>
</evidence>
<feature type="non-terminal residue" evidence="2">
    <location>
        <position position="36"/>
    </location>
</feature>
<dbReference type="EMBL" id="JAQRFI010000319">
    <property type="protein sequence ID" value="MDC9591945.1"/>
    <property type="molecule type" value="Genomic_DNA"/>
</dbReference>
<name>A0ABT5LQA9_9GAMM</name>
<evidence type="ECO:0008006" key="4">
    <source>
        <dbReference type="Google" id="ProtNLM"/>
    </source>
</evidence>
<gene>
    <name evidence="2" type="ORF">PSI23_22430</name>
</gene>
<accession>A0ABT5LQA9</accession>
<reference evidence="2 3" key="1">
    <citation type="submission" date="2023-02" db="EMBL/GenBank/DDBJ databases">
        <title>Entomopathogenic bacteria.</title>
        <authorList>
            <person name="Machado R.A."/>
        </authorList>
    </citation>
    <scope>NUCLEOTIDE SEQUENCE [LARGE SCALE GENOMIC DNA]</scope>
    <source>
        <strain evidence="2 3">XENO-10</strain>
    </source>
</reference>
<comment type="caution">
    <text evidence="2">The sequence shown here is derived from an EMBL/GenBank/DDBJ whole genome shotgun (WGS) entry which is preliminary data.</text>
</comment>
<evidence type="ECO:0000313" key="2">
    <source>
        <dbReference type="EMBL" id="MDC9591945.1"/>
    </source>
</evidence>